<organism evidence="10 11">
    <name type="scientific">Rhodotorula toruloides</name>
    <name type="common">Yeast</name>
    <name type="synonym">Rhodosporidium toruloides</name>
    <dbReference type="NCBI Taxonomy" id="5286"/>
    <lineage>
        <taxon>Eukaryota</taxon>
        <taxon>Fungi</taxon>
        <taxon>Dikarya</taxon>
        <taxon>Basidiomycota</taxon>
        <taxon>Pucciniomycotina</taxon>
        <taxon>Microbotryomycetes</taxon>
        <taxon>Sporidiobolales</taxon>
        <taxon>Sporidiobolaceae</taxon>
        <taxon>Rhodotorula</taxon>
    </lineage>
</organism>
<comment type="similarity">
    <text evidence="9">Belongs to the Tom5 family.</text>
</comment>
<keyword evidence="3" id="KW-0812">Transmembrane</keyword>
<evidence type="ECO:0000256" key="4">
    <source>
        <dbReference type="ARBA" id="ARBA00022787"/>
    </source>
</evidence>
<proteinExistence type="inferred from homology"/>
<evidence type="ECO:0000256" key="3">
    <source>
        <dbReference type="ARBA" id="ARBA00022692"/>
    </source>
</evidence>
<evidence type="ECO:0000256" key="1">
    <source>
        <dbReference type="ARBA" id="ARBA00004572"/>
    </source>
</evidence>
<accession>A0A2T0AB53</accession>
<dbReference type="GO" id="GO:0005741">
    <property type="term" value="C:mitochondrial outer membrane"/>
    <property type="evidence" value="ECO:0007669"/>
    <property type="project" value="UniProtKB-SubCell"/>
</dbReference>
<reference evidence="10 11" key="1">
    <citation type="journal article" date="2018" name="Elife">
        <title>Functional genomics of lipid metabolism in the oleaginous yeast Rhodosporidium toruloides.</title>
        <authorList>
            <person name="Coradetti S.T."/>
            <person name="Pinel D."/>
            <person name="Geiselman G."/>
            <person name="Ito M."/>
            <person name="Mondo S."/>
            <person name="Reilly M.C."/>
            <person name="Cheng Y.F."/>
            <person name="Bauer S."/>
            <person name="Grigoriev I."/>
            <person name="Gladden J.M."/>
            <person name="Simmons B.A."/>
            <person name="Brem R."/>
            <person name="Arkin A.P."/>
            <person name="Skerker J.M."/>
        </authorList>
    </citation>
    <scope>NUCLEOTIDE SEQUENCE [LARGE SCALE GENOMIC DNA]</scope>
    <source>
        <strain evidence="10 11">NBRC 0880</strain>
    </source>
</reference>
<dbReference type="GO" id="GO:0015031">
    <property type="term" value="P:protein transport"/>
    <property type="evidence" value="ECO:0007669"/>
    <property type="project" value="UniProtKB-KW"/>
</dbReference>
<evidence type="ECO:0000256" key="5">
    <source>
        <dbReference type="ARBA" id="ARBA00022927"/>
    </source>
</evidence>
<dbReference type="Pfam" id="PF10642">
    <property type="entry name" value="Tom5"/>
    <property type="match status" value="1"/>
</dbReference>
<dbReference type="GO" id="GO:0006626">
    <property type="term" value="P:protein targeting to mitochondrion"/>
    <property type="evidence" value="ECO:0007669"/>
    <property type="project" value="UniProtKB-ARBA"/>
</dbReference>
<comment type="caution">
    <text evidence="10">The sequence shown here is derived from an EMBL/GenBank/DDBJ whole genome shotgun (WGS) entry which is preliminary data.</text>
</comment>
<keyword evidence="7" id="KW-0496">Mitochondrion</keyword>
<dbReference type="OrthoDB" id="3348469at2759"/>
<evidence type="ECO:0000256" key="7">
    <source>
        <dbReference type="ARBA" id="ARBA00023128"/>
    </source>
</evidence>
<evidence type="ECO:0000256" key="6">
    <source>
        <dbReference type="ARBA" id="ARBA00022989"/>
    </source>
</evidence>
<dbReference type="Proteomes" id="UP000239560">
    <property type="component" value="Unassembled WGS sequence"/>
</dbReference>
<dbReference type="AlphaFoldDB" id="A0A2T0AB53"/>
<sequence>MFAGQGPSPAQMALAKQQARLSIRQFLITIGLLRAGASQPPSYIVVSELTLLRFEQHLSPGPTLRGCGSRRCSCGLRATGVYIRSSLDGRVAMREEGYSALASRVLWALGFPTLARLLLVCLSILDLAIFHGGCGSRFFLAAGGLTGEHTCTRQRPAERIALLPQIAAASPPPLAKSRRPDLVRHFYLRATIRLDVTLARSLRPR</sequence>
<keyword evidence="8" id="KW-0472">Membrane</keyword>
<evidence type="ECO:0000256" key="9">
    <source>
        <dbReference type="ARBA" id="ARBA00025716"/>
    </source>
</evidence>
<dbReference type="EMBL" id="LCTV02000005">
    <property type="protein sequence ID" value="PRQ75243.1"/>
    <property type="molecule type" value="Genomic_DNA"/>
</dbReference>
<keyword evidence="6" id="KW-1133">Transmembrane helix</keyword>
<evidence type="ECO:0000313" key="10">
    <source>
        <dbReference type="EMBL" id="PRQ75243.1"/>
    </source>
</evidence>
<keyword evidence="2" id="KW-0813">Transport</keyword>
<evidence type="ECO:0000256" key="8">
    <source>
        <dbReference type="ARBA" id="ARBA00023136"/>
    </source>
</evidence>
<name>A0A2T0AB53_RHOTO</name>
<evidence type="ECO:0000256" key="2">
    <source>
        <dbReference type="ARBA" id="ARBA00022448"/>
    </source>
</evidence>
<comment type="subcellular location">
    <subcellularLocation>
        <location evidence="1">Mitochondrion outer membrane</location>
        <topology evidence="1">Single-pass membrane protein</topology>
    </subcellularLocation>
</comment>
<keyword evidence="5" id="KW-0653">Protein transport</keyword>
<evidence type="ECO:0000313" key="11">
    <source>
        <dbReference type="Proteomes" id="UP000239560"/>
    </source>
</evidence>
<protein>
    <submittedName>
        <fullName evidence="10">Uncharacterized protein</fullName>
    </submittedName>
</protein>
<keyword evidence="4" id="KW-1000">Mitochondrion outer membrane</keyword>
<dbReference type="InterPro" id="IPR019603">
    <property type="entry name" value="Tom5"/>
</dbReference>
<gene>
    <name evidence="10" type="ORF">AAT19DRAFT_14265</name>
</gene>